<dbReference type="PROSITE" id="PS51318">
    <property type="entry name" value="TAT"/>
    <property type="match status" value="1"/>
</dbReference>
<sequence length="321" mass="33098">MFSFKPPRRHAARTAAVGALAAAACATFMAGNAGAIVNGSDSTESYPFMATIPESAPTLGLKDGTCGASLIDEQWVLTAAHCVKGEGLELDGIVRVGSDHRKSGGTVRKIDRTFVHPDYVNGDGKAANKNDMALIRLDRPVAGKPIKIAEQAGQPGTPTRLLGFGTTADTELKFPDRLQELNTRRGAESECAPGYADRTRLCTITTVPKAMACFGDSGGPQVHKGRDGRWELIGVTSGPGAPKVPCSQGPGLYTSAPAYAGWIDRTMKANSAPPAAAKGSGLAETGTNDNTAAIAGVAAALLVAGGGTAVAVRRRKARRTA</sequence>
<name>A0A561UY37_9ACTN</name>
<dbReference type="PROSITE" id="PS50240">
    <property type="entry name" value="TRYPSIN_DOM"/>
    <property type="match status" value="1"/>
</dbReference>
<dbReference type="InterPro" id="IPR043504">
    <property type="entry name" value="Peptidase_S1_PA_chymotrypsin"/>
</dbReference>
<dbReference type="SUPFAM" id="SSF50494">
    <property type="entry name" value="Trypsin-like serine proteases"/>
    <property type="match status" value="1"/>
</dbReference>
<dbReference type="AlphaFoldDB" id="A0A561UY37"/>
<feature type="signal peptide" evidence="4">
    <location>
        <begin position="1"/>
        <end position="35"/>
    </location>
</feature>
<evidence type="ECO:0000256" key="2">
    <source>
        <dbReference type="ARBA" id="ARBA00023157"/>
    </source>
</evidence>
<dbReference type="PRINTS" id="PR00722">
    <property type="entry name" value="CHYMOTRYPSIN"/>
</dbReference>
<dbReference type="NCBIfam" id="NF041528">
    <property type="entry name" value="strep_LAETG"/>
    <property type="match status" value="1"/>
</dbReference>
<dbReference type="InterPro" id="IPR001314">
    <property type="entry name" value="Peptidase_S1A"/>
</dbReference>
<feature type="transmembrane region" description="Helical" evidence="3">
    <location>
        <begin position="292"/>
        <end position="312"/>
    </location>
</feature>
<dbReference type="PANTHER" id="PTHR24276:SF91">
    <property type="entry name" value="AT26814P-RELATED"/>
    <property type="match status" value="1"/>
</dbReference>
<dbReference type="Pfam" id="PF00089">
    <property type="entry name" value="Trypsin"/>
    <property type="match status" value="1"/>
</dbReference>
<keyword evidence="2" id="KW-1015">Disulfide bond</keyword>
<evidence type="ECO:0000256" key="4">
    <source>
        <dbReference type="SAM" id="SignalP"/>
    </source>
</evidence>
<organism evidence="6 7">
    <name type="scientific">Streptomyces brevispora</name>
    <dbReference type="NCBI Taxonomy" id="887462"/>
    <lineage>
        <taxon>Bacteria</taxon>
        <taxon>Bacillati</taxon>
        <taxon>Actinomycetota</taxon>
        <taxon>Actinomycetes</taxon>
        <taxon>Kitasatosporales</taxon>
        <taxon>Streptomycetaceae</taxon>
        <taxon>Streptomyces</taxon>
    </lineage>
</organism>
<dbReference type="NCBIfam" id="TIGR01167">
    <property type="entry name" value="LPXTG_anchor"/>
    <property type="match status" value="1"/>
</dbReference>
<dbReference type="Proteomes" id="UP000318186">
    <property type="component" value="Unassembled WGS sequence"/>
</dbReference>
<dbReference type="OrthoDB" id="3657335at2"/>
<evidence type="ECO:0000259" key="5">
    <source>
        <dbReference type="PROSITE" id="PS50240"/>
    </source>
</evidence>
<dbReference type="InterPro" id="IPR050430">
    <property type="entry name" value="Peptidase_S1"/>
</dbReference>
<keyword evidence="3" id="KW-0472">Membrane</keyword>
<proteinExistence type="inferred from homology"/>
<gene>
    <name evidence="6" type="ORF">FHX80_112718</name>
</gene>
<dbReference type="Gene3D" id="2.40.10.10">
    <property type="entry name" value="Trypsin-like serine proteases"/>
    <property type="match status" value="1"/>
</dbReference>
<comment type="caution">
    <text evidence="6">The sequence shown here is derived from an EMBL/GenBank/DDBJ whole genome shotgun (WGS) entry which is preliminary data.</text>
</comment>
<evidence type="ECO:0000256" key="3">
    <source>
        <dbReference type="SAM" id="Phobius"/>
    </source>
</evidence>
<keyword evidence="3" id="KW-1133">Transmembrane helix</keyword>
<dbReference type="GO" id="GO:0004252">
    <property type="term" value="F:serine-type endopeptidase activity"/>
    <property type="evidence" value="ECO:0007669"/>
    <property type="project" value="InterPro"/>
</dbReference>
<dbReference type="GO" id="GO:0006508">
    <property type="term" value="P:proteolysis"/>
    <property type="evidence" value="ECO:0007669"/>
    <property type="project" value="InterPro"/>
</dbReference>
<evidence type="ECO:0000313" key="6">
    <source>
        <dbReference type="EMBL" id="TWG04274.1"/>
    </source>
</evidence>
<evidence type="ECO:0000313" key="7">
    <source>
        <dbReference type="Proteomes" id="UP000318186"/>
    </source>
</evidence>
<keyword evidence="4" id="KW-0732">Signal</keyword>
<dbReference type="InterPro" id="IPR001254">
    <property type="entry name" value="Trypsin_dom"/>
</dbReference>
<dbReference type="PROSITE" id="PS00134">
    <property type="entry name" value="TRYPSIN_HIS"/>
    <property type="match status" value="1"/>
</dbReference>
<dbReference type="InterPro" id="IPR018114">
    <property type="entry name" value="TRYPSIN_HIS"/>
</dbReference>
<dbReference type="SMART" id="SM00020">
    <property type="entry name" value="Tryp_SPc"/>
    <property type="match status" value="1"/>
</dbReference>
<protein>
    <submittedName>
        <fullName evidence="6">LPXTG-motif cell wall-anchored protein</fullName>
    </submittedName>
</protein>
<feature type="chain" id="PRO_5021755389" evidence="4">
    <location>
        <begin position="36"/>
        <end position="321"/>
    </location>
</feature>
<dbReference type="EMBL" id="VIWW01000001">
    <property type="protein sequence ID" value="TWG04274.1"/>
    <property type="molecule type" value="Genomic_DNA"/>
</dbReference>
<dbReference type="PANTHER" id="PTHR24276">
    <property type="entry name" value="POLYSERASE-RELATED"/>
    <property type="match status" value="1"/>
</dbReference>
<keyword evidence="3" id="KW-0812">Transmembrane</keyword>
<dbReference type="PROSITE" id="PS51257">
    <property type="entry name" value="PROKAR_LIPOPROTEIN"/>
    <property type="match status" value="1"/>
</dbReference>
<dbReference type="CDD" id="cd00190">
    <property type="entry name" value="Tryp_SPc"/>
    <property type="match status" value="1"/>
</dbReference>
<feature type="domain" description="Peptidase S1" evidence="5">
    <location>
        <begin position="36"/>
        <end position="268"/>
    </location>
</feature>
<reference evidence="6 7" key="1">
    <citation type="submission" date="2019-06" db="EMBL/GenBank/DDBJ databases">
        <title>Sequencing the genomes of 1000 actinobacteria strains.</title>
        <authorList>
            <person name="Klenk H.-P."/>
        </authorList>
    </citation>
    <scope>NUCLEOTIDE SEQUENCE [LARGE SCALE GENOMIC DNA]</scope>
    <source>
        <strain evidence="6 7">DSM 42059</strain>
    </source>
</reference>
<accession>A0A561UY37</accession>
<evidence type="ECO:0000256" key="1">
    <source>
        <dbReference type="ARBA" id="ARBA00007664"/>
    </source>
</evidence>
<comment type="similarity">
    <text evidence="1">Belongs to the peptidase S1 family.</text>
</comment>
<dbReference type="InterPro" id="IPR006311">
    <property type="entry name" value="TAT_signal"/>
</dbReference>
<dbReference type="InterPro" id="IPR009003">
    <property type="entry name" value="Peptidase_S1_PA"/>
</dbReference>